<protein>
    <recommendedName>
        <fullName evidence="2">Ig-like domain-containing protein</fullName>
    </recommendedName>
</protein>
<feature type="signal peptide" evidence="1">
    <location>
        <begin position="1"/>
        <end position="19"/>
    </location>
</feature>
<accession>A0A8C8SAL0</accession>
<dbReference type="InterPro" id="IPR013783">
    <property type="entry name" value="Ig-like_fold"/>
</dbReference>
<proteinExistence type="predicted"/>
<name>A0A8C8SAL0_9SAUR</name>
<reference evidence="3" key="2">
    <citation type="submission" date="2025-09" db="UniProtKB">
        <authorList>
            <consortium name="Ensembl"/>
        </authorList>
    </citation>
    <scope>IDENTIFICATION</scope>
</reference>
<dbReference type="AlphaFoldDB" id="A0A8C8SAL0"/>
<dbReference type="InterPro" id="IPR013106">
    <property type="entry name" value="Ig_V-set"/>
</dbReference>
<keyword evidence="4" id="KW-1185">Reference proteome</keyword>
<dbReference type="Gene3D" id="2.60.40.10">
    <property type="entry name" value="Immunoglobulins"/>
    <property type="match status" value="1"/>
</dbReference>
<dbReference type="InterPro" id="IPR036179">
    <property type="entry name" value="Ig-like_dom_sf"/>
</dbReference>
<dbReference type="Proteomes" id="UP000694393">
    <property type="component" value="Unplaced"/>
</dbReference>
<evidence type="ECO:0000313" key="4">
    <source>
        <dbReference type="Proteomes" id="UP000694393"/>
    </source>
</evidence>
<keyword evidence="1" id="KW-0732">Signal</keyword>
<evidence type="ECO:0000313" key="3">
    <source>
        <dbReference type="Ensembl" id="ENSPCEP00000016717.1"/>
    </source>
</evidence>
<evidence type="ECO:0000256" key="1">
    <source>
        <dbReference type="SAM" id="SignalP"/>
    </source>
</evidence>
<feature type="chain" id="PRO_5034620196" description="Ig-like domain-containing protein" evidence="1">
    <location>
        <begin position="20"/>
        <end position="195"/>
    </location>
</feature>
<organism evidence="3 4">
    <name type="scientific">Pelusios castaneus</name>
    <name type="common">West African mud turtle</name>
    <dbReference type="NCBI Taxonomy" id="367368"/>
    <lineage>
        <taxon>Eukaryota</taxon>
        <taxon>Metazoa</taxon>
        <taxon>Chordata</taxon>
        <taxon>Craniata</taxon>
        <taxon>Vertebrata</taxon>
        <taxon>Euteleostomi</taxon>
        <taxon>Archelosauria</taxon>
        <taxon>Testudinata</taxon>
        <taxon>Testudines</taxon>
        <taxon>Pleurodira</taxon>
        <taxon>Pelomedusidae</taxon>
        <taxon>Pelusios</taxon>
    </lineage>
</organism>
<dbReference type="InterPro" id="IPR050150">
    <property type="entry name" value="IgV_Light_Chain"/>
</dbReference>
<dbReference type="SMART" id="SM00409">
    <property type="entry name" value="IG"/>
    <property type="match status" value="1"/>
</dbReference>
<dbReference type="InterPro" id="IPR003599">
    <property type="entry name" value="Ig_sub"/>
</dbReference>
<dbReference type="Pfam" id="PF07686">
    <property type="entry name" value="V-set"/>
    <property type="match status" value="1"/>
</dbReference>
<feature type="domain" description="Ig-like" evidence="2">
    <location>
        <begin position="5"/>
        <end position="113"/>
    </location>
</feature>
<dbReference type="SMART" id="SM00406">
    <property type="entry name" value="IGv"/>
    <property type="match status" value="1"/>
</dbReference>
<dbReference type="SUPFAM" id="SSF48726">
    <property type="entry name" value="Immunoglobulin"/>
    <property type="match status" value="1"/>
</dbReference>
<dbReference type="PANTHER" id="PTHR23267">
    <property type="entry name" value="IMMUNOGLOBULIN LIGHT CHAIN"/>
    <property type="match status" value="1"/>
</dbReference>
<dbReference type="InterPro" id="IPR007110">
    <property type="entry name" value="Ig-like_dom"/>
</dbReference>
<dbReference type="Ensembl" id="ENSPCET00000017306.1">
    <property type="protein sequence ID" value="ENSPCEP00000016717.1"/>
    <property type="gene ID" value="ENSPCEG00000013068.1"/>
</dbReference>
<dbReference type="PROSITE" id="PS50835">
    <property type="entry name" value="IG_LIKE"/>
    <property type="match status" value="1"/>
</dbReference>
<reference evidence="3" key="1">
    <citation type="submission" date="2025-08" db="UniProtKB">
        <authorList>
            <consortium name="Ensembl"/>
        </authorList>
    </citation>
    <scope>IDENTIFICATION</scope>
</reference>
<sequence>MAWAPLLLTLLTYCSGSLSQFTLTQPPSMSVSLGNTVQLSCTISSGKTIIYASWYQQKIGNSPKYLLWYKSSAEKHQGAGVPSRFSASKDASNKTISLTISNVQADDEADYYCGAWRSCTHDNLVVAQQQPLAAQQGNHTKRGWTGFSQNSCSVVVLVCTVPAVLKAPEVSQSACQGHYRTGTVKFVNFTALEEQ</sequence>
<evidence type="ECO:0000259" key="2">
    <source>
        <dbReference type="PROSITE" id="PS50835"/>
    </source>
</evidence>